<dbReference type="PANTHER" id="PTHR43857">
    <property type="entry name" value="BLR7761 PROTEIN"/>
    <property type="match status" value="1"/>
</dbReference>
<dbReference type="Pfam" id="PF01042">
    <property type="entry name" value="Ribonuc_L-PSP"/>
    <property type="match status" value="1"/>
</dbReference>
<organism evidence="1 2">
    <name type="scientific">Corallococcus soli</name>
    <dbReference type="NCBI Taxonomy" id="2710757"/>
    <lineage>
        <taxon>Bacteria</taxon>
        <taxon>Pseudomonadati</taxon>
        <taxon>Myxococcota</taxon>
        <taxon>Myxococcia</taxon>
        <taxon>Myxococcales</taxon>
        <taxon>Cystobacterineae</taxon>
        <taxon>Myxococcaceae</taxon>
        <taxon>Corallococcus</taxon>
    </lineage>
</organism>
<proteinExistence type="predicted"/>
<gene>
    <name evidence="1" type="ORF">G4177_15755</name>
</gene>
<dbReference type="PANTHER" id="PTHR43857:SF1">
    <property type="entry name" value="YJGH FAMILY PROTEIN"/>
    <property type="match status" value="1"/>
</dbReference>
<name>A0ABR9PP28_9BACT</name>
<dbReference type="InterPro" id="IPR006175">
    <property type="entry name" value="YjgF/YER057c/UK114"/>
</dbReference>
<dbReference type="SUPFAM" id="SSF55298">
    <property type="entry name" value="YjgF-like"/>
    <property type="match status" value="1"/>
</dbReference>
<dbReference type="EMBL" id="JAAIYO010000004">
    <property type="protein sequence ID" value="MBE4749619.1"/>
    <property type="molecule type" value="Genomic_DNA"/>
</dbReference>
<protein>
    <submittedName>
        <fullName evidence="1">RidA family protein</fullName>
    </submittedName>
</protein>
<keyword evidence="2" id="KW-1185">Reference proteome</keyword>
<dbReference type="InterPro" id="IPR035959">
    <property type="entry name" value="RutC-like_sf"/>
</dbReference>
<accession>A0ABR9PP28</accession>
<dbReference type="CDD" id="cd06154">
    <property type="entry name" value="YjgF_YER057c_UK114_like_6"/>
    <property type="match status" value="1"/>
</dbReference>
<sequence length="132" mass="14234">MQRTLHSTATPWEPRVGYSRAVRVGPFVSVSGTTATDAAGQLVGEGDAYRQAAQALANIRAALEAVGARMEDVVRTRMYVTDISRWEDVGRAHGECFRDIRPATSMVEVKALIDSRMLVEIEADAVVASALG</sequence>
<comment type="caution">
    <text evidence="1">The sequence shown here is derived from an EMBL/GenBank/DDBJ whole genome shotgun (WGS) entry which is preliminary data.</text>
</comment>
<evidence type="ECO:0000313" key="1">
    <source>
        <dbReference type="EMBL" id="MBE4749619.1"/>
    </source>
</evidence>
<dbReference type="Gene3D" id="3.30.1330.40">
    <property type="entry name" value="RutC-like"/>
    <property type="match status" value="1"/>
</dbReference>
<dbReference type="Proteomes" id="UP001516472">
    <property type="component" value="Unassembled WGS sequence"/>
</dbReference>
<evidence type="ECO:0000313" key="2">
    <source>
        <dbReference type="Proteomes" id="UP001516472"/>
    </source>
</evidence>
<reference evidence="1 2" key="1">
    <citation type="submission" date="2020-02" db="EMBL/GenBank/DDBJ databases">
        <authorList>
            <person name="Babadi Z.K."/>
            <person name="Risdian C."/>
            <person name="Ebrahimipour G.H."/>
            <person name="Wink J."/>
        </authorList>
    </citation>
    <scope>NUCLEOTIDE SEQUENCE [LARGE SCALE GENOMIC DNA]</scope>
    <source>
        <strain evidence="1 2">ZKHCc1 1396</strain>
    </source>
</reference>
<dbReference type="RefSeq" id="WP_193349033.1">
    <property type="nucleotide sequence ID" value="NZ_JAAIYO010000004.1"/>
</dbReference>